<evidence type="ECO:0000313" key="3">
    <source>
        <dbReference type="EMBL" id="SDS86143.1"/>
    </source>
</evidence>
<dbReference type="Proteomes" id="UP000243413">
    <property type="component" value="Chromosome I"/>
</dbReference>
<reference evidence="2 5" key="3">
    <citation type="submission" date="2024-04" db="EMBL/GenBank/DDBJ databases">
        <title>Draft genome sequence of Halopseudomonas sabulinigri NBRC 116187.</title>
        <authorList>
            <person name="Miyakawa T."/>
            <person name="Kusuya Y."/>
            <person name="Miura T."/>
        </authorList>
    </citation>
    <scope>NUCLEOTIDE SEQUENCE [LARGE SCALE GENOMIC DNA]</scope>
    <source>
        <strain evidence="2 5">4NH20-0042</strain>
    </source>
</reference>
<feature type="domain" description="AB hydrolase-1" evidence="1">
    <location>
        <begin position="89"/>
        <end position="365"/>
    </location>
</feature>
<protein>
    <submittedName>
        <fullName evidence="2">Alpha/beta hydrolase</fullName>
    </submittedName>
    <submittedName>
        <fullName evidence="3">Pimeloyl-ACP methyl ester carboxylesterase</fullName>
    </submittedName>
</protein>
<evidence type="ECO:0000259" key="1">
    <source>
        <dbReference type="Pfam" id="PF12697"/>
    </source>
</evidence>
<dbReference type="SMR" id="A0A1H1VN36"/>
<dbReference type="GO" id="GO:0016787">
    <property type="term" value="F:hydrolase activity"/>
    <property type="evidence" value="ECO:0007669"/>
    <property type="project" value="UniProtKB-KW"/>
</dbReference>
<dbReference type="Gene3D" id="3.40.50.1820">
    <property type="entry name" value="alpha/beta hydrolase"/>
    <property type="match status" value="1"/>
</dbReference>
<dbReference type="Pfam" id="PF12697">
    <property type="entry name" value="Abhydrolase_6"/>
    <property type="match status" value="1"/>
</dbReference>
<dbReference type="STRING" id="472181.SAMN05216271_2934"/>
<name>A0A1H1VN36_9GAMM</name>
<reference evidence="4" key="1">
    <citation type="submission" date="2016-10" db="EMBL/GenBank/DDBJ databases">
        <authorList>
            <person name="Varghese N."/>
            <person name="Submissions S."/>
        </authorList>
    </citation>
    <scope>NUCLEOTIDE SEQUENCE [LARGE SCALE GENOMIC DNA]</scope>
    <source>
        <strain evidence="4">JCM 14963</strain>
    </source>
</reference>
<proteinExistence type="predicted"/>
<dbReference type="InterPro" id="IPR029058">
    <property type="entry name" value="AB_hydrolase_fold"/>
</dbReference>
<reference evidence="3" key="2">
    <citation type="submission" date="2016-10" db="EMBL/GenBank/DDBJ databases">
        <authorList>
            <person name="de Groot N.N."/>
        </authorList>
    </citation>
    <scope>NUCLEOTIDE SEQUENCE [LARGE SCALE GENOMIC DNA]</scope>
    <source>
        <strain evidence="3">JCM 14963</strain>
    </source>
</reference>
<dbReference type="EMBL" id="BAABWD010000004">
    <property type="protein sequence ID" value="GAA6132672.1"/>
    <property type="molecule type" value="Genomic_DNA"/>
</dbReference>
<sequence>MLKIQVPFSDRKQQRKKRPRTLWKTMAAATVFIGHALFINTSSAAITLPGNYVDPYHQLVADAGYVEKTAQVNQVQLSYVEGPDNGPPLVLLHAQLMDWFSYSRVMPELAQHFHVFNIDYPGHGKTVTPANYPMNADQIGADLANFIENEIGEPVYITGNSSGGLLATWLAAYRPELVTSVLLEDPPLFSSEYPRITETIAYRAFRTSHEAATVDHPDDFLLYWIDGNADFFRNNIGVGSPFILKQTIKAYRLTHPNQPIELGIIKDDIVRLLLRGLDQYDPRFGAAFYDGSWNYGFDHATALMQITAPTLLLHANTEIMEDGTLNGAMSQEEADQAASLLQNGTYVKVAAEHVVHLDNPQEFLRILLDFFQPEEL</sequence>
<evidence type="ECO:0000313" key="5">
    <source>
        <dbReference type="Proteomes" id="UP001486808"/>
    </source>
</evidence>
<organism evidence="3 4">
    <name type="scientific">Halopseudomonas sabulinigri</name>
    <dbReference type="NCBI Taxonomy" id="472181"/>
    <lineage>
        <taxon>Bacteria</taxon>
        <taxon>Pseudomonadati</taxon>
        <taxon>Pseudomonadota</taxon>
        <taxon>Gammaproteobacteria</taxon>
        <taxon>Pseudomonadales</taxon>
        <taxon>Pseudomonadaceae</taxon>
        <taxon>Halopseudomonas</taxon>
    </lineage>
</organism>
<gene>
    <name evidence="2" type="ORF">NBRC116187_30320</name>
    <name evidence="3" type="ORF">SAMN05216271_2934</name>
</gene>
<dbReference type="OrthoDB" id="2086224at2"/>
<dbReference type="EMBL" id="LT629763">
    <property type="protein sequence ID" value="SDS86143.1"/>
    <property type="molecule type" value="Genomic_DNA"/>
</dbReference>
<dbReference type="InterPro" id="IPR000073">
    <property type="entry name" value="AB_hydrolase_1"/>
</dbReference>
<dbReference type="PANTHER" id="PTHR43798">
    <property type="entry name" value="MONOACYLGLYCEROL LIPASE"/>
    <property type="match status" value="1"/>
</dbReference>
<keyword evidence="5" id="KW-1185">Reference proteome</keyword>
<dbReference type="InterPro" id="IPR050266">
    <property type="entry name" value="AB_hydrolase_sf"/>
</dbReference>
<evidence type="ECO:0000313" key="4">
    <source>
        <dbReference type="Proteomes" id="UP000243413"/>
    </source>
</evidence>
<keyword evidence="2" id="KW-0378">Hydrolase</keyword>
<dbReference type="SUPFAM" id="SSF53474">
    <property type="entry name" value="alpha/beta-Hydrolases"/>
    <property type="match status" value="1"/>
</dbReference>
<evidence type="ECO:0000313" key="2">
    <source>
        <dbReference type="EMBL" id="GAA6132672.1"/>
    </source>
</evidence>
<dbReference type="AlphaFoldDB" id="A0A1H1VN36"/>
<dbReference type="Proteomes" id="UP001486808">
    <property type="component" value="Unassembled WGS sequence"/>
</dbReference>
<accession>A0A1H1VN36</accession>